<dbReference type="Proteomes" id="UP000053392">
    <property type="component" value="Unassembled WGS sequence"/>
</dbReference>
<sequence length="279" mass="31730">MPQSLFENPSASPDEIDYFTETCKFRLRHAMEEDGCGMMSSSAPSTLLTQITGEVWRELRPSMDIEPGSLVLDARSQTMVQVVQVREAQGVYHRDKYEYYYAAPAIDFETGYRYDRLLRAKLDKASSLDQSTPAPEHSTRLSHTGLAGWTIPNHTVVPTPPPYQLTDLQRTLICPPLPRSTVGPPVPHLNEQLVVTGGNRLCFHFMLFLGLHLTPPSIYLCLPYLIQHPYLVLLPASFLLLFNHSLITIHKQSFVPPKSLFRIRCIFTKKNKRQNESFT</sequence>
<accession>A0A0D0V8T2</accession>
<keyword evidence="2" id="KW-1185">Reference proteome</keyword>
<protein>
    <submittedName>
        <fullName evidence="1">Uncharacterized protein</fullName>
    </submittedName>
</protein>
<organism evidence="1 2">
    <name type="scientific">Cryptococcus deuterogattii Ram5</name>
    <dbReference type="NCBI Taxonomy" id="1296110"/>
    <lineage>
        <taxon>Eukaryota</taxon>
        <taxon>Fungi</taxon>
        <taxon>Dikarya</taxon>
        <taxon>Basidiomycota</taxon>
        <taxon>Agaricomycotina</taxon>
        <taxon>Tremellomycetes</taxon>
        <taxon>Tremellales</taxon>
        <taxon>Cryptococcaceae</taxon>
        <taxon>Cryptococcus</taxon>
        <taxon>Cryptococcus gattii species complex</taxon>
    </lineage>
</organism>
<evidence type="ECO:0000313" key="2">
    <source>
        <dbReference type="Proteomes" id="UP000053392"/>
    </source>
</evidence>
<evidence type="ECO:0000313" key="1">
    <source>
        <dbReference type="EMBL" id="KIR43931.1"/>
    </source>
</evidence>
<proteinExistence type="predicted"/>
<reference evidence="1 2" key="1">
    <citation type="submission" date="2015-01" db="EMBL/GenBank/DDBJ databases">
        <title>The Genome Sequence of Cryptococcus gattii Ram5.</title>
        <authorList>
            <consortium name="The Broad Institute Genomics Platform"/>
            <person name="Cuomo C."/>
            <person name="Litvintseva A."/>
            <person name="Chen Y."/>
            <person name="Heitman J."/>
            <person name="Sun S."/>
            <person name="Springer D."/>
            <person name="Dromer F."/>
            <person name="Young S."/>
            <person name="Zeng Q."/>
            <person name="Gargeya S."/>
            <person name="Abouelleil A."/>
            <person name="Alvarado L."/>
            <person name="Chapman S.B."/>
            <person name="Gainer-Dewar J."/>
            <person name="Goldberg J."/>
            <person name="Griggs A."/>
            <person name="Gujja S."/>
            <person name="Hansen M."/>
            <person name="Howarth C."/>
            <person name="Imamovic A."/>
            <person name="Larimer J."/>
            <person name="Murphy C."/>
            <person name="Naylor J."/>
            <person name="Pearson M."/>
            <person name="Priest M."/>
            <person name="Roberts A."/>
            <person name="Saif S."/>
            <person name="Shea T."/>
            <person name="Sykes S."/>
            <person name="Wortman J."/>
            <person name="Nusbaum C."/>
            <person name="Birren B."/>
        </authorList>
    </citation>
    <scope>NUCLEOTIDE SEQUENCE [LARGE SCALE GENOMIC DNA]</scope>
    <source>
        <strain evidence="1 2">Ram5</strain>
    </source>
</reference>
<dbReference type="EMBL" id="KN847896">
    <property type="protein sequence ID" value="KIR43931.1"/>
    <property type="molecule type" value="Genomic_DNA"/>
</dbReference>
<dbReference type="OrthoDB" id="2575879at2759"/>
<dbReference type="HOGENOM" id="CLU_997534_0_0_1"/>
<name>A0A0D0V8T2_9TREE</name>
<gene>
    <name evidence="1" type="ORF">I313_00777</name>
</gene>
<dbReference type="AlphaFoldDB" id="A0A0D0V8T2"/>